<dbReference type="Gene3D" id="2.170.270.10">
    <property type="entry name" value="SET domain"/>
    <property type="match status" value="1"/>
</dbReference>
<dbReference type="PROSITE" id="PS50280">
    <property type="entry name" value="SET"/>
    <property type="match status" value="1"/>
</dbReference>
<dbReference type="GO" id="GO:0005694">
    <property type="term" value="C:chromosome"/>
    <property type="evidence" value="ECO:0007669"/>
    <property type="project" value="UniProtKB-SubCell"/>
</dbReference>
<dbReference type="GO" id="GO:0005634">
    <property type="term" value="C:nucleus"/>
    <property type="evidence" value="ECO:0007669"/>
    <property type="project" value="UniProtKB-SubCell"/>
</dbReference>
<dbReference type="InterPro" id="IPR003105">
    <property type="entry name" value="SRA_YDG"/>
</dbReference>
<comment type="subcellular location">
    <subcellularLocation>
        <location evidence="1">Chromosome</location>
    </subcellularLocation>
    <subcellularLocation>
        <location evidence="7">Nucleus</location>
    </subcellularLocation>
</comment>
<evidence type="ECO:0000256" key="6">
    <source>
        <dbReference type="ARBA" id="ARBA00023242"/>
    </source>
</evidence>
<keyword evidence="2" id="KW-0158">Chromosome</keyword>
<proteinExistence type="predicted"/>
<dbReference type="InterPro" id="IPR036987">
    <property type="entry name" value="SRA-YDG_sf"/>
</dbReference>
<feature type="domain" description="Pre-SET" evidence="10">
    <location>
        <begin position="561"/>
        <end position="621"/>
    </location>
</feature>
<dbReference type="SUPFAM" id="SSF82199">
    <property type="entry name" value="SET domain"/>
    <property type="match status" value="1"/>
</dbReference>
<evidence type="ECO:0000256" key="8">
    <source>
        <dbReference type="SAM" id="MobiDB-lite"/>
    </source>
</evidence>
<name>A0ABC9CJC6_9POAL</name>
<dbReference type="Pfam" id="PF02182">
    <property type="entry name" value="SAD_SRA"/>
    <property type="match status" value="1"/>
</dbReference>
<dbReference type="InterPro" id="IPR046341">
    <property type="entry name" value="SET_dom_sf"/>
</dbReference>
<protein>
    <submittedName>
        <fullName evidence="13">Uncharacterized protein</fullName>
    </submittedName>
</protein>
<evidence type="ECO:0000313" key="13">
    <source>
        <dbReference type="EMBL" id="CAL5020577.1"/>
    </source>
</evidence>
<evidence type="ECO:0000259" key="10">
    <source>
        <dbReference type="PROSITE" id="PS50867"/>
    </source>
</evidence>
<dbReference type="InterPro" id="IPR001214">
    <property type="entry name" value="SET_dom"/>
</dbReference>
<dbReference type="SMART" id="SM00466">
    <property type="entry name" value="SRA"/>
    <property type="match status" value="1"/>
</dbReference>
<dbReference type="PROSITE" id="PS51015">
    <property type="entry name" value="YDG"/>
    <property type="match status" value="1"/>
</dbReference>
<dbReference type="InterPro" id="IPR015947">
    <property type="entry name" value="PUA-like_sf"/>
</dbReference>
<dbReference type="AlphaFoldDB" id="A0ABC9CJC6"/>
<accession>A0ABC9CJC6</accession>
<dbReference type="InterPro" id="IPR003616">
    <property type="entry name" value="Post-SET_dom"/>
</dbReference>
<dbReference type="InterPro" id="IPR007728">
    <property type="entry name" value="Pre-SET_dom"/>
</dbReference>
<dbReference type="PROSITE" id="PS50868">
    <property type="entry name" value="POST_SET"/>
    <property type="match status" value="1"/>
</dbReference>
<dbReference type="EMBL" id="OZ075113">
    <property type="protein sequence ID" value="CAL5020577.1"/>
    <property type="molecule type" value="Genomic_DNA"/>
</dbReference>
<feature type="region of interest" description="Disordered" evidence="8">
    <location>
        <begin position="53"/>
        <end position="91"/>
    </location>
</feature>
<feature type="region of interest" description="Disordered" evidence="8">
    <location>
        <begin position="223"/>
        <end position="284"/>
    </location>
</feature>
<dbReference type="GO" id="GO:0032259">
    <property type="term" value="P:methylation"/>
    <property type="evidence" value="ECO:0007669"/>
    <property type="project" value="UniProtKB-KW"/>
</dbReference>
<keyword evidence="4" id="KW-0808">Transferase</keyword>
<evidence type="ECO:0000256" key="3">
    <source>
        <dbReference type="ARBA" id="ARBA00022603"/>
    </source>
</evidence>
<dbReference type="Pfam" id="PF00856">
    <property type="entry name" value="SET"/>
    <property type="match status" value="1"/>
</dbReference>
<reference evidence="13 14" key="2">
    <citation type="submission" date="2024-10" db="EMBL/GenBank/DDBJ databases">
        <authorList>
            <person name="Ryan C."/>
        </authorList>
    </citation>
    <scope>NUCLEOTIDE SEQUENCE [LARGE SCALE GENOMIC DNA]</scope>
</reference>
<evidence type="ECO:0000259" key="11">
    <source>
        <dbReference type="PROSITE" id="PS50868"/>
    </source>
</evidence>
<feature type="domain" description="Post-SET" evidence="11">
    <location>
        <begin position="779"/>
        <end position="795"/>
    </location>
</feature>
<evidence type="ECO:0000256" key="1">
    <source>
        <dbReference type="ARBA" id="ARBA00004286"/>
    </source>
</evidence>
<dbReference type="GO" id="GO:0008168">
    <property type="term" value="F:methyltransferase activity"/>
    <property type="evidence" value="ECO:0007669"/>
    <property type="project" value="UniProtKB-KW"/>
</dbReference>
<sequence>MEGGGGGRVSPMASGARRHKALAPWRFQSAFVRRESNPGVAFDGLETLEMSSDTATGGGISDSLSHGGSIDGDLQSPATDGGNEVAKGGGGGGGVGGDCGLDGVDGDLVAKEGNLAAKEGDSMPKDCNIHEGLENSGVATEPHGLDCKIHEGLENIGVAGEPQVDKPCDMPGFKCNDAGEENNSFHLEDSRTSEGTVQGLRKGCKAVAPWRFQTGYTPKWAQDLLSGTRSGETEEPTVEDGLSKRAPAMARNGPNLKGSATSGQRPAKVQKGTGSAPKKRKVDKDDHRISLVRENALTKLREFRIIYKKLLEEEEVKWRERGHGVKPDIAAFNIFMERFSADRGDMRYDGSIPGVRIGDVFNSTMELSILGIHRAQSLLVDHIKKKDGTCLAVSVVSYAQPSASDSLDFLLHVGSVAATCDKKLKGTDAALKESMDTDTPVRVIHALVTELGDACRPRQLTSYVYGGLYMVEKFHREKTTGVQYVNTFHLRRMAEQQQIDIQVLKTKKPESFDGTFTVDISGGLDKAPISAINSVSNEYLMTFRYISQIQYPLKYRPDPPSGCDCVGGCSVSQKCACSVKNGGEFPYNDFGENKEVKPLIYECGSSCKCPPSCRNRVSQHGTKFRLQVFKTNSMGWGVRTLDFIPSGSFVCEYIGEVMLDEEAQKRKNDEYLFAIGSNYYDVPDWKADIEKIPALQNGPSEDDEIHFAVDALNQGNFARFINHSCTPNIYPQNVLHDHDNISMPHIMFFASDDIPPLKELSYDYHYEIDKVYDSDGNIKMKPCFCGSIECTGRLY</sequence>
<dbReference type="SMART" id="SM00317">
    <property type="entry name" value="SET"/>
    <property type="match status" value="1"/>
</dbReference>
<dbReference type="SUPFAM" id="SSF88697">
    <property type="entry name" value="PUA domain-like"/>
    <property type="match status" value="1"/>
</dbReference>
<feature type="domain" description="YDG" evidence="12">
    <location>
        <begin position="350"/>
        <end position="492"/>
    </location>
</feature>
<keyword evidence="5" id="KW-0949">S-adenosyl-L-methionine</keyword>
<evidence type="ECO:0000259" key="12">
    <source>
        <dbReference type="PROSITE" id="PS51015"/>
    </source>
</evidence>
<keyword evidence="14" id="KW-1185">Reference proteome</keyword>
<dbReference type="PANTHER" id="PTHR45660">
    <property type="entry name" value="HISTONE-LYSINE N-METHYLTRANSFERASE SETMAR"/>
    <property type="match status" value="1"/>
</dbReference>
<evidence type="ECO:0000256" key="7">
    <source>
        <dbReference type="PROSITE-ProRule" id="PRU00358"/>
    </source>
</evidence>
<dbReference type="Proteomes" id="UP001497457">
    <property type="component" value="Chromosome 3rd"/>
</dbReference>
<dbReference type="SMART" id="SM00468">
    <property type="entry name" value="PreSET"/>
    <property type="match status" value="1"/>
</dbReference>
<keyword evidence="6 7" id="KW-0539">Nucleus</keyword>
<dbReference type="Gene3D" id="2.30.280.10">
    <property type="entry name" value="SRA-YDG"/>
    <property type="match status" value="1"/>
</dbReference>
<gene>
    <name evidence="13" type="ORF">URODEC1_LOCUS75460</name>
</gene>
<evidence type="ECO:0000259" key="9">
    <source>
        <dbReference type="PROSITE" id="PS50280"/>
    </source>
</evidence>
<dbReference type="Pfam" id="PF05033">
    <property type="entry name" value="Pre-SET"/>
    <property type="match status" value="1"/>
</dbReference>
<keyword evidence="3" id="KW-0489">Methyltransferase</keyword>
<dbReference type="PROSITE" id="PS50867">
    <property type="entry name" value="PRE_SET"/>
    <property type="match status" value="1"/>
</dbReference>
<evidence type="ECO:0000256" key="4">
    <source>
        <dbReference type="ARBA" id="ARBA00022679"/>
    </source>
</evidence>
<organism evidence="13 14">
    <name type="scientific">Urochloa decumbens</name>
    <dbReference type="NCBI Taxonomy" id="240449"/>
    <lineage>
        <taxon>Eukaryota</taxon>
        <taxon>Viridiplantae</taxon>
        <taxon>Streptophyta</taxon>
        <taxon>Embryophyta</taxon>
        <taxon>Tracheophyta</taxon>
        <taxon>Spermatophyta</taxon>
        <taxon>Magnoliopsida</taxon>
        <taxon>Liliopsida</taxon>
        <taxon>Poales</taxon>
        <taxon>Poaceae</taxon>
        <taxon>PACMAD clade</taxon>
        <taxon>Panicoideae</taxon>
        <taxon>Panicodae</taxon>
        <taxon>Paniceae</taxon>
        <taxon>Melinidinae</taxon>
        <taxon>Urochloa</taxon>
    </lineage>
</organism>
<reference evidence="14" key="1">
    <citation type="submission" date="2024-06" db="EMBL/GenBank/DDBJ databases">
        <authorList>
            <person name="Ryan C."/>
        </authorList>
    </citation>
    <scope>NUCLEOTIDE SEQUENCE [LARGE SCALE GENOMIC DNA]</scope>
</reference>
<evidence type="ECO:0000256" key="2">
    <source>
        <dbReference type="ARBA" id="ARBA00022454"/>
    </source>
</evidence>
<dbReference type="PANTHER" id="PTHR45660:SF35">
    <property type="entry name" value="SET DOMAIN-CONTAINING PROTEIN"/>
    <property type="match status" value="1"/>
</dbReference>
<evidence type="ECO:0000313" key="14">
    <source>
        <dbReference type="Proteomes" id="UP001497457"/>
    </source>
</evidence>
<dbReference type="InterPro" id="IPR051357">
    <property type="entry name" value="H3K9_HMTase_SUVAR3-9"/>
</dbReference>
<evidence type="ECO:0000256" key="5">
    <source>
        <dbReference type="ARBA" id="ARBA00022691"/>
    </source>
</evidence>
<feature type="domain" description="SET" evidence="9">
    <location>
        <begin position="624"/>
        <end position="765"/>
    </location>
</feature>